<reference evidence="4" key="1">
    <citation type="submission" date="2019-01" db="EMBL/GenBank/DDBJ databases">
        <title>Sphingorhabdus lacus sp.nov., isolated from an oligotrophic freshwater lake.</title>
        <authorList>
            <person name="Park M."/>
        </authorList>
    </citation>
    <scope>NUCLEOTIDE SEQUENCE [LARGE SCALE GENOMIC DNA]</scope>
    <source>
        <strain evidence="4">IMCC1753</strain>
    </source>
</reference>
<evidence type="ECO:0000313" key="3">
    <source>
        <dbReference type="EMBL" id="QGY80455.1"/>
    </source>
</evidence>
<keyword evidence="1" id="KW-0175">Coiled coil</keyword>
<sequence>MNGPIEWIAAFGTILAATMVAADYSRRVTGTGFLLFSIVSCLWVYAGLTAKDGTPLAIQNAVLLLINLFGVWQFLISRKKKLEIKKAEEIADQAKQEVVKETRQ</sequence>
<evidence type="ECO:0000313" key="4">
    <source>
        <dbReference type="Proteomes" id="UP000428803"/>
    </source>
</evidence>
<keyword evidence="2" id="KW-0812">Transmembrane</keyword>
<evidence type="ECO:0008006" key="5">
    <source>
        <dbReference type="Google" id="ProtNLM"/>
    </source>
</evidence>
<keyword evidence="2" id="KW-1133">Transmembrane helix</keyword>
<feature type="transmembrane region" description="Helical" evidence="2">
    <location>
        <begin position="6"/>
        <end position="24"/>
    </location>
</feature>
<gene>
    <name evidence="3" type="ORF">EUU25_07370</name>
</gene>
<dbReference type="EMBL" id="CP035733">
    <property type="protein sequence ID" value="QGY80455.1"/>
    <property type="molecule type" value="Genomic_DNA"/>
</dbReference>
<keyword evidence="2" id="KW-0472">Membrane</keyword>
<name>A0A6I6L3T5_9SPHN</name>
<dbReference type="KEGG" id="slaa:EUU25_07370"/>
<evidence type="ECO:0000256" key="2">
    <source>
        <dbReference type="SAM" id="Phobius"/>
    </source>
</evidence>
<feature type="transmembrane region" description="Helical" evidence="2">
    <location>
        <begin position="56"/>
        <end position="76"/>
    </location>
</feature>
<accession>A0A6I6L3T5</accession>
<organism evidence="3 4">
    <name type="scientific">Sphingorhabdus lacus</name>
    <dbReference type="NCBI Taxonomy" id="392610"/>
    <lineage>
        <taxon>Bacteria</taxon>
        <taxon>Pseudomonadati</taxon>
        <taxon>Pseudomonadota</taxon>
        <taxon>Alphaproteobacteria</taxon>
        <taxon>Sphingomonadales</taxon>
        <taxon>Sphingomonadaceae</taxon>
        <taxon>Sphingorhabdus</taxon>
    </lineage>
</organism>
<dbReference type="Proteomes" id="UP000428803">
    <property type="component" value="Chromosome"/>
</dbReference>
<keyword evidence="4" id="KW-1185">Reference proteome</keyword>
<protein>
    <recommendedName>
        <fullName evidence="5">YgjV family protein</fullName>
    </recommendedName>
</protein>
<proteinExistence type="predicted"/>
<feature type="transmembrane region" description="Helical" evidence="2">
    <location>
        <begin position="31"/>
        <end position="50"/>
    </location>
</feature>
<dbReference type="RefSeq" id="WP_158899695.1">
    <property type="nucleotide sequence ID" value="NZ_CP035733.1"/>
</dbReference>
<feature type="coiled-coil region" evidence="1">
    <location>
        <begin position="77"/>
        <end position="104"/>
    </location>
</feature>
<dbReference type="AlphaFoldDB" id="A0A6I6L3T5"/>
<dbReference type="OrthoDB" id="7619970at2"/>
<evidence type="ECO:0000256" key="1">
    <source>
        <dbReference type="SAM" id="Coils"/>
    </source>
</evidence>